<evidence type="ECO:0000313" key="1">
    <source>
        <dbReference type="EMBL" id="SFV85186.1"/>
    </source>
</evidence>
<gene>
    <name evidence="1" type="ORF">MNB_SUP05-7-223</name>
</gene>
<reference evidence="1" key="1">
    <citation type="submission" date="2016-10" db="EMBL/GenBank/DDBJ databases">
        <authorList>
            <person name="de Groot N.N."/>
        </authorList>
    </citation>
    <scope>NUCLEOTIDE SEQUENCE</scope>
</reference>
<name>A0A1W1DTX1_9ZZZZ</name>
<sequence length="37" mass="3999">MNSMLYLTRQRAGRNIAVANPANPRIVSAMVIAISVV</sequence>
<protein>
    <submittedName>
        <fullName evidence="1">Uncharacterized protein</fullName>
    </submittedName>
</protein>
<accession>A0A1W1DTX1</accession>
<dbReference type="EMBL" id="FPHW01000191">
    <property type="protein sequence ID" value="SFV85186.1"/>
    <property type="molecule type" value="Genomic_DNA"/>
</dbReference>
<proteinExistence type="predicted"/>
<organism evidence="1">
    <name type="scientific">hydrothermal vent metagenome</name>
    <dbReference type="NCBI Taxonomy" id="652676"/>
    <lineage>
        <taxon>unclassified sequences</taxon>
        <taxon>metagenomes</taxon>
        <taxon>ecological metagenomes</taxon>
    </lineage>
</organism>
<dbReference type="AlphaFoldDB" id="A0A1W1DTX1"/>